<evidence type="ECO:0000256" key="2">
    <source>
        <dbReference type="SAM" id="MobiDB-lite"/>
    </source>
</evidence>
<dbReference type="InterPro" id="IPR000331">
    <property type="entry name" value="Rap/Ran_GAP_dom"/>
</dbReference>
<dbReference type="GO" id="GO:0051056">
    <property type="term" value="P:regulation of small GTPase mediated signal transduction"/>
    <property type="evidence" value="ECO:0007669"/>
    <property type="project" value="InterPro"/>
</dbReference>
<comment type="caution">
    <text evidence="4">The sequence shown here is derived from an EMBL/GenBank/DDBJ whole genome shotgun (WGS) entry which is preliminary data.</text>
</comment>
<feature type="region of interest" description="Disordered" evidence="2">
    <location>
        <begin position="758"/>
        <end position="813"/>
    </location>
</feature>
<reference evidence="4 5" key="1">
    <citation type="journal article" date="2020" name="ISME J.">
        <title>Uncovering the hidden diversity of litter-decomposition mechanisms in mushroom-forming fungi.</title>
        <authorList>
            <person name="Floudas D."/>
            <person name="Bentzer J."/>
            <person name="Ahren D."/>
            <person name="Johansson T."/>
            <person name="Persson P."/>
            <person name="Tunlid A."/>
        </authorList>
    </citation>
    <scope>NUCLEOTIDE SEQUENCE [LARGE SCALE GENOMIC DNA]</scope>
    <source>
        <strain evidence="4 5">CBS 101986</strain>
    </source>
</reference>
<dbReference type="EMBL" id="JAACJJ010000044">
    <property type="protein sequence ID" value="KAF5314399.1"/>
    <property type="molecule type" value="Genomic_DNA"/>
</dbReference>
<gene>
    <name evidence="4" type="ORF">D9619_011817</name>
</gene>
<dbReference type="SUPFAM" id="SSF111347">
    <property type="entry name" value="Rap/Ran-GAP"/>
    <property type="match status" value="1"/>
</dbReference>
<dbReference type="InterPro" id="IPR018515">
    <property type="entry name" value="Tuberin-type_domain"/>
</dbReference>
<protein>
    <recommendedName>
        <fullName evidence="3">Rap-GAP domain-containing protein</fullName>
    </recommendedName>
</protein>
<name>A0A8H5EVZ6_9AGAR</name>
<dbReference type="Gene3D" id="3.40.50.11210">
    <property type="entry name" value="Rap/Ran-GAP"/>
    <property type="match status" value="1"/>
</dbReference>
<evidence type="ECO:0000313" key="5">
    <source>
        <dbReference type="Proteomes" id="UP000567179"/>
    </source>
</evidence>
<feature type="compositionally biased region" description="Basic and acidic residues" evidence="2">
    <location>
        <begin position="802"/>
        <end position="811"/>
    </location>
</feature>
<keyword evidence="5" id="KW-1185">Reference proteome</keyword>
<feature type="region of interest" description="Disordered" evidence="2">
    <location>
        <begin position="1449"/>
        <end position="1473"/>
    </location>
</feature>
<dbReference type="PANTHER" id="PTHR10063:SF0">
    <property type="entry name" value="TUBERIN"/>
    <property type="match status" value="1"/>
</dbReference>
<dbReference type="InterPro" id="IPR027107">
    <property type="entry name" value="Tuberin/Ral-act_asu"/>
</dbReference>
<feature type="region of interest" description="Disordered" evidence="2">
    <location>
        <begin position="840"/>
        <end position="867"/>
    </location>
</feature>
<dbReference type="Proteomes" id="UP000567179">
    <property type="component" value="Unassembled WGS sequence"/>
</dbReference>
<dbReference type="PROSITE" id="PS50085">
    <property type="entry name" value="RAPGAP"/>
    <property type="match status" value="1"/>
</dbReference>
<organism evidence="4 5">
    <name type="scientific">Psilocybe cf. subviscida</name>
    <dbReference type="NCBI Taxonomy" id="2480587"/>
    <lineage>
        <taxon>Eukaryota</taxon>
        <taxon>Fungi</taxon>
        <taxon>Dikarya</taxon>
        <taxon>Basidiomycota</taxon>
        <taxon>Agaricomycotina</taxon>
        <taxon>Agaricomycetes</taxon>
        <taxon>Agaricomycetidae</taxon>
        <taxon>Agaricales</taxon>
        <taxon>Agaricineae</taxon>
        <taxon>Strophariaceae</taxon>
        <taxon>Psilocybe</taxon>
    </lineage>
</organism>
<proteinExistence type="predicted"/>
<evidence type="ECO:0000313" key="4">
    <source>
        <dbReference type="EMBL" id="KAF5314399.1"/>
    </source>
</evidence>
<feature type="compositionally biased region" description="Polar residues" evidence="2">
    <location>
        <begin position="1449"/>
        <end position="1458"/>
    </location>
</feature>
<dbReference type="Pfam" id="PF02145">
    <property type="entry name" value="Rap_GAP"/>
    <property type="match status" value="1"/>
</dbReference>
<evidence type="ECO:0000259" key="3">
    <source>
        <dbReference type="PROSITE" id="PS50085"/>
    </source>
</evidence>
<dbReference type="GO" id="GO:0005634">
    <property type="term" value="C:nucleus"/>
    <property type="evidence" value="ECO:0007669"/>
    <property type="project" value="InterPro"/>
</dbReference>
<keyword evidence="1" id="KW-0343">GTPase activation</keyword>
<dbReference type="GO" id="GO:0032007">
    <property type="term" value="P:negative regulation of TOR signaling"/>
    <property type="evidence" value="ECO:0007669"/>
    <property type="project" value="TreeGrafter"/>
</dbReference>
<feature type="region of interest" description="Disordered" evidence="2">
    <location>
        <begin position="966"/>
        <end position="1028"/>
    </location>
</feature>
<accession>A0A8H5EVZ6</accession>
<dbReference type="InterPro" id="IPR035974">
    <property type="entry name" value="Rap/Ran-GAP_sf"/>
</dbReference>
<evidence type="ECO:0000256" key="1">
    <source>
        <dbReference type="ARBA" id="ARBA00022468"/>
    </source>
</evidence>
<dbReference type="FunFam" id="3.40.50.11210:FF:000007">
    <property type="entry name" value="Tuberous sclerosis 2"/>
    <property type="match status" value="1"/>
</dbReference>
<sequence length="1783" mass="198193">MSRQEPEATARSRPRANTTALSSLWRRKSYERPVVHPPTPPVAPLSMEALIKLLSPPAVPSPTHARSLASALVSCSPLPRLETLNPILGSLCNVDAPLSVQAAGYDIITAYYSHGEAPTLSTAERLTYFSIFLGSTPAWSIEMWEPRFKAINAFVNRGMDGIENKVVEVIEKWIEGAFDGLLRASISPERAEGPERERSLDQLCSFLEEILEKNISRINNAEVLYFYASLVDRAITYQPLPHNKEPTPQPSSPTSPLTRHPSVSHRRNLSSMSTSLSMSTILAPAALKHPTELATTLYLKHLSAQLKTMDAVHLNSIIPLLFRALAFCSTPLTRVTPEALRGKQKEETVEDRIIQTMIDLFASKYATSCLLVHKFYLFPPGCSPESITALSGSTRTDHPPPNPVVAMLTSLGAMRMLRINIRRSIGIHLLRAEIGGRVADSYSHSGAPGHIDISNDLLERAWPKEDPFATSGGIGGPGWDTQRLGMTLAASVESWIDFHFDDASLPTQAARTAFQEREHRGQEDILEEVSGILKDILNELDTMVEERTVLDEEEATAVALTLLKLSSYVSRHKNPDGSPFIIPLSNPQSAPTPILRTISSLLSRDHSQALNPMLAGVLIYVADHLTDDDTVRLPQLMTEQHDLVPISPDWLANWESLLANDTLMSTQRPQTRRAIMSTFKDVYESVKDMVRYRRPLGDLVWKFCRGMMGNNDNTDDADIMWKLLGEEIVLRSDERGEDDAVDSEEIMNLIDLLVTVSSSKSEDESDSADASSVYTNETHSPTPAATPMPSGPVSPTLSRGQTEYHSREKDSGLPSVMSLLSSLTTAAGQSRAQSIPPHAIAEDDNLEEPAVTETSIPPPSRRPPTPREVSAVSALVEIFGRLVFTPFSLRPKNLLLAIEVYKRLLPVVSNGQSPAARLAALQFLMRFRADRDHNLYFVTDAYDPNGLICSLGSLINRVEGHYMGARTGSEDASGEGADIRRPRTQPMQERDGRMMARGRGLAGGLPRSAVSRSRSRTTRPAPPPPKPLETLWRIPETFPFHVYGPDSPSEVLVSYDPLGPDRILVLPISSYLLMINGILEKETSWEILSYVLCHLPVQLANKHLFCGPKSRAAISRMMTIICSGIISGSMTTSIEQWPTGLKARDANGLAYHTLSVLVSYRRCFDLQQRHLLVEVFYHGLDGAPPTIKCCLHALTLSAFELQPSMTKWLSRILEKLSQIMSNPSMAVHILGFIAIVGSLRDLHANFTEGDFKMVFAVALQFLQHYNRQRAPPSMSWALAQHVRILSYSTVYVWFLAVKLPDRPRHIRYISRQLLLANEDNPDVDEPTEVCFDWLARYTYGSADPRPATSTFSDIIMNPSNKTAELSEKTWIAGNSVITIRALTRSGWVEVMSRRPSGFSRFMCRIENVPMVGPGDVAPDLMSVPAGLLLERDLPHAENPPVDNELNQEQMSALSQTETPETDDLPQPDPITGYVWSGTAPSQRRKHVSIDPAFLILQLSPFPDGKTVPFTKRITDPQVVNKFVTVLDRIPVIDTHKVGIMYVAPGQTHEVDILRNVHGSPAYTRFLEGMGRLINLRGQMDVYAGGLDPDEDGEYAYAWWDDIGQILYHTATMMPTTEDDPHCNNKKRHIGNDCVRIVWNDSALPYQFDTLKTQFQFVNIVIEPHSVGAIAAFSNNLHENEYFKVTIQSAPGMTEFAPIGFFKLISAENLPLLIRQLSLLADWFASIFSATKHDTVQEEMKTNWHARLEAIRRFKNQVPPDEAPPSVAQGIMGQEVLRDFTTSF</sequence>
<feature type="compositionally biased region" description="Low complexity" evidence="2">
    <location>
        <begin position="995"/>
        <end position="1012"/>
    </location>
</feature>
<dbReference type="GO" id="GO:0005096">
    <property type="term" value="F:GTPase activator activity"/>
    <property type="evidence" value="ECO:0007669"/>
    <property type="project" value="UniProtKB-KW"/>
</dbReference>
<dbReference type="Pfam" id="PF03542">
    <property type="entry name" value="Tuberin"/>
    <property type="match status" value="1"/>
</dbReference>
<dbReference type="OrthoDB" id="19311at2759"/>
<feature type="region of interest" description="Disordered" evidence="2">
    <location>
        <begin position="239"/>
        <end position="272"/>
    </location>
</feature>
<dbReference type="GO" id="GO:0033596">
    <property type="term" value="C:TSC1-TSC2 complex"/>
    <property type="evidence" value="ECO:0007669"/>
    <property type="project" value="TreeGrafter"/>
</dbReference>
<feature type="compositionally biased region" description="Polar residues" evidence="2">
    <location>
        <begin position="773"/>
        <end position="783"/>
    </location>
</feature>
<feature type="domain" description="Rap-GAP" evidence="3">
    <location>
        <begin position="1523"/>
        <end position="1761"/>
    </location>
</feature>
<dbReference type="PANTHER" id="PTHR10063">
    <property type="entry name" value="TUBERIN"/>
    <property type="match status" value="1"/>
</dbReference>